<dbReference type="CDD" id="cd00146">
    <property type="entry name" value="PKD"/>
    <property type="match status" value="3"/>
</dbReference>
<dbReference type="SMART" id="SM00089">
    <property type="entry name" value="PKD"/>
    <property type="match status" value="3"/>
</dbReference>
<feature type="domain" description="PKD" evidence="1">
    <location>
        <begin position="142"/>
        <end position="192"/>
    </location>
</feature>
<dbReference type="Gene3D" id="2.60.40.10">
    <property type="entry name" value="Immunoglobulins"/>
    <property type="match status" value="3"/>
</dbReference>
<comment type="caution">
    <text evidence="2">The sequence shown here is derived from an EMBL/GenBank/DDBJ whole genome shotgun (WGS) entry which is preliminary data.</text>
</comment>
<dbReference type="InterPro" id="IPR013783">
    <property type="entry name" value="Ig-like_fold"/>
</dbReference>
<evidence type="ECO:0000313" key="3">
    <source>
        <dbReference type="Proteomes" id="UP000772618"/>
    </source>
</evidence>
<evidence type="ECO:0000313" key="2">
    <source>
        <dbReference type="EMBL" id="MBT1705953.1"/>
    </source>
</evidence>
<dbReference type="PROSITE" id="PS50093">
    <property type="entry name" value="PKD"/>
    <property type="match status" value="2"/>
</dbReference>
<protein>
    <submittedName>
        <fullName evidence="2">PKD domain-containing protein</fullName>
    </submittedName>
</protein>
<dbReference type="InterPro" id="IPR000601">
    <property type="entry name" value="PKD_dom"/>
</dbReference>
<sequence>MRTSTLLVILIIILSIVSCNHYDEQEIPVIIDIGYSVIDSDYSVPVTIQLSNNTAGADFYKWTFEGATPSSSADKIPGEISYTTAGTYRITLEAWNDTQRSTRDLIVQLDSAVNVDFDVAIAVNAFAPATVNITNKTRGASTYVWTFDGASPSISQHETPPPVVYSTPGDHVITLKVSNGRELYTLSKTITVLDALAPDFDIEPSHEDYDFEAPFTASLVNKTVSGIHYKWESSGGVIDNRNAENAQITFNDSGEYTITLTADNDKETKTYTQTVTIKPNTNLYIMKDVKLGVSSAHKTIGCFYSTKLRRVLREAEVTEENGSLIDIVFYGINSSFSYCRFVSPDKASDFTFPSIPGAIQNYNVNTLEATTLTLTAAQFDAMTNDEVLANLDVSANDTDIAFFTKEQAPRIVLFETSDRRIGAIKVKGFVAEGTQSYILADIKVQKAGQ</sequence>
<dbReference type="RefSeq" id="WP_254156435.1">
    <property type="nucleotide sequence ID" value="NZ_JAHESD010000075.1"/>
</dbReference>
<accession>A0ABS5VY12</accession>
<keyword evidence="3" id="KW-1185">Reference proteome</keyword>
<dbReference type="PROSITE" id="PS51257">
    <property type="entry name" value="PROKAR_LIPOPROTEIN"/>
    <property type="match status" value="1"/>
</dbReference>
<dbReference type="InterPro" id="IPR022409">
    <property type="entry name" value="PKD/Chitinase_dom"/>
</dbReference>
<dbReference type="EMBL" id="JAHESD010000075">
    <property type="protein sequence ID" value="MBT1705953.1"/>
    <property type="molecule type" value="Genomic_DNA"/>
</dbReference>
<dbReference type="Pfam" id="PF00801">
    <property type="entry name" value="PKD"/>
    <property type="match status" value="1"/>
</dbReference>
<dbReference type="InterPro" id="IPR035986">
    <property type="entry name" value="PKD_dom_sf"/>
</dbReference>
<feature type="domain" description="PKD" evidence="1">
    <location>
        <begin position="229"/>
        <end position="277"/>
    </location>
</feature>
<gene>
    <name evidence="2" type="ORF">KK060_21865</name>
</gene>
<name>A0ABS5VY12_9BACT</name>
<proteinExistence type="predicted"/>
<dbReference type="SUPFAM" id="SSF49299">
    <property type="entry name" value="PKD domain"/>
    <property type="match status" value="3"/>
</dbReference>
<reference evidence="2 3" key="1">
    <citation type="submission" date="2021-05" db="EMBL/GenBank/DDBJ databases">
        <title>A Polyphasic approach of four new species of the genus Ohtaekwangia: Ohtaekwangia histidinii sp. nov., Ohtaekwangia cretensis sp. nov., Ohtaekwangia indiensis sp. nov., Ohtaekwangia reichenbachii sp. nov. from diverse environment.</title>
        <authorList>
            <person name="Octaviana S."/>
        </authorList>
    </citation>
    <scope>NUCLEOTIDE SEQUENCE [LARGE SCALE GENOMIC DNA]</scope>
    <source>
        <strain evidence="2 3">PWU20</strain>
    </source>
</reference>
<dbReference type="Proteomes" id="UP000772618">
    <property type="component" value="Unassembled WGS sequence"/>
</dbReference>
<organism evidence="2 3">
    <name type="scientific">Chryseosolibacter indicus</name>
    <dbReference type="NCBI Taxonomy" id="2782351"/>
    <lineage>
        <taxon>Bacteria</taxon>
        <taxon>Pseudomonadati</taxon>
        <taxon>Bacteroidota</taxon>
        <taxon>Cytophagia</taxon>
        <taxon>Cytophagales</taxon>
        <taxon>Chryseotaleaceae</taxon>
        <taxon>Chryseosolibacter</taxon>
    </lineage>
</organism>
<evidence type="ECO:0000259" key="1">
    <source>
        <dbReference type="PROSITE" id="PS50093"/>
    </source>
</evidence>